<feature type="domain" description="NodB homology" evidence="1">
    <location>
        <begin position="30"/>
        <end position="213"/>
    </location>
</feature>
<gene>
    <name evidence="2" type="ORF">BC008_25595</name>
    <name evidence="3" type="ORF">BC008_26120</name>
</gene>
<organism evidence="2 4">
    <name type="scientific">Mastigocoleus testarum BC008</name>
    <dbReference type="NCBI Taxonomy" id="371196"/>
    <lineage>
        <taxon>Bacteria</taxon>
        <taxon>Bacillati</taxon>
        <taxon>Cyanobacteriota</taxon>
        <taxon>Cyanophyceae</taxon>
        <taxon>Nostocales</taxon>
        <taxon>Hapalosiphonaceae</taxon>
        <taxon>Mastigocoleus</taxon>
    </lineage>
</organism>
<dbReference type="CDD" id="cd10917">
    <property type="entry name" value="CE4_NodB_like_6s_7s"/>
    <property type="match status" value="1"/>
</dbReference>
<dbReference type="AlphaFoldDB" id="A0A0V7ZP82"/>
<reference evidence="2 4" key="1">
    <citation type="journal article" date="2015" name="Genome Announc.">
        <title>Draft Genome of the Euendolithic (true boring) Cyanobacterium Mastigocoleus testarum strain BC008.</title>
        <authorList>
            <person name="Guida B.S."/>
            <person name="Garcia-Pichel F."/>
        </authorList>
    </citation>
    <scope>NUCLEOTIDE SEQUENCE [LARGE SCALE GENOMIC DNA]</scope>
    <source>
        <strain evidence="2 4">BC008</strain>
    </source>
</reference>
<dbReference type="InterPro" id="IPR011330">
    <property type="entry name" value="Glyco_hydro/deAcase_b/a-brl"/>
</dbReference>
<evidence type="ECO:0000259" key="1">
    <source>
        <dbReference type="PROSITE" id="PS51677"/>
    </source>
</evidence>
<dbReference type="GO" id="GO:0005975">
    <property type="term" value="P:carbohydrate metabolic process"/>
    <property type="evidence" value="ECO:0007669"/>
    <property type="project" value="InterPro"/>
</dbReference>
<dbReference type="InterPro" id="IPR002509">
    <property type="entry name" value="NODB_dom"/>
</dbReference>
<dbReference type="Gene3D" id="3.20.20.370">
    <property type="entry name" value="Glycoside hydrolase/deacetylase"/>
    <property type="match status" value="1"/>
</dbReference>
<evidence type="ECO:0000313" key="3">
    <source>
        <dbReference type="EMBL" id="KST66670.1"/>
    </source>
</evidence>
<evidence type="ECO:0000313" key="4">
    <source>
        <dbReference type="Proteomes" id="UP000053372"/>
    </source>
</evidence>
<keyword evidence="4" id="KW-1185">Reference proteome</keyword>
<proteinExistence type="predicted"/>
<dbReference type="EMBL" id="LMTZ01000095">
    <property type="protein sequence ID" value="KST66670.1"/>
    <property type="molecule type" value="Genomic_DNA"/>
</dbReference>
<dbReference type="InterPro" id="IPR050248">
    <property type="entry name" value="Polysacc_deacetylase_ArnD"/>
</dbReference>
<sequence length="230" mass="26588">MQFFPIFPIIYRILRPNFPDCLWEGNNSSRNIALTFDDGPHPQYTPRLLEILEYHKIPASFFLLGACVERSPHIVKKIHASGHWIGLHGYTHHNFPFLSETELQQSLEKTQTAISSACGLRSQQIRDVRPPNGFFTPKTLKLLQKWNYRPVMWSVVPEDWVRPGVLTVTQRVLKLVKQGSTIVLHDGFCGGEDVAEIANTLIPQLLEREYNFVTIDALWEEKIKKVKRDR</sequence>
<dbReference type="OrthoDB" id="9806342at2"/>
<dbReference type="Pfam" id="PF01522">
    <property type="entry name" value="Polysacc_deac_1"/>
    <property type="match status" value="1"/>
</dbReference>
<dbReference type="Proteomes" id="UP000053372">
    <property type="component" value="Unassembled WGS sequence"/>
</dbReference>
<dbReference type="EMBL" id="LMTZ01000097">
    <property type="protein sequence ID" value="KST66349.1"/>
    <property type="molecule type" value="Genomic_DNA"/>
</dbReference>
<dbReference type="PANTHER" id="PTHR10587">
    <property type="entry name" value="GLYCOSYL TRANSFERASE-RELATED"/>
    <property type="match status" value="1"/>
</dbReference>
<accession>A0A0V7ZP82</accession>
<dbReference type="RefSeq" id="WP_027844662.1">
    <property type="nucleotide sequence ID" value="NZ_LMTZ01000095.1"/>
</dbReference>
<dbReference type="PROSITE" id="PS51677">
    <property type="entry name" value="NODB"/>
    <property type="match status" value="1"/>
</dbReference>
<dbReference type="GO" id="GO:0016810">
    <property type="term" value="F:hydrolase activity, acting on carbon-nitrogen (but not peptide) bonds"/>
    <property type="evidence" value="ECO:0007669"/>
    <property type="project" value="InterPro"/>
</dbReference>
<dbReference type="SUPFAM" id="SSF88713">
    <property type="entry name" value="Glycoside hydrolase/deacetylase"/>
    <property type="match status" value="1"/>
</dbReference>
<evidence type="ECO:0000313" key="2">
    <source>
        <dbReference type="EMBL" id="KST66349.1"/>
    </source>
</evidence>
<name>A0A0V7ZP82_9CYAN</name>
<protein>
    <submittedName>
        <fullName evidence="2">Chitooligosaccharide deacetylase NodB-like protein</fullName>
    </submittedName>
</protein>
<dbReference type="PANTHER" id="PTHR10587:SF137">
    <property type="entry name" value="4-DEOXY-4-FORMAMIDO-L-ARABINOSE-PHOSPHOUNDECAPRENOL DEFORMYLASE ARND-RELATED"/>
    <property type="match status" value="1"/>
</dbReference>
<comment type="caution">
    <text evidence="2">The sequence shown here is derived from an EMBL/GenBank/DDBJ whole genome shotgun (WGS) entry which is preliminary data.</text>
</comment>